<feature type="chain" id="PRO_5005874015" evidence="1">
    <location>
        <begin position="18"/>
        <end position="73"/>
    </location>
</feature>
<reference evidence="2 3" key="1">
    <citation type="journal article" date="2015" name="Nat. Commun.">
        <title>Outbred genome sequencing and CRISPR/Cas9 gene editing in butterflies.</title>
        <authorList>
            <person name="Li X."/>
            <person name="Fan D."/>
            <person name="Zhang W."/>
            <person name="Liu G."/>
            <person name="Zhang L."/>
            <person name="Zhao L."/>
            <person name="Fang X."/>
            <person name="Chen L."/>
            <person name="Dong Y."/>
            <person name="Chen Y."/>
            <person name="Ding Y."/>
            <person name="Zhao R."/>
            <person name="Feng M."/>
            <person name="Zhu Y."/>
            <person name="Feng Y."/>
            <person name="Jiang X."/>
            <person name="Zhu D."/>
            <person name="Xiang H."/>
            <person name="Feng X."/>
            <person name="Li S."/>
            <person name="Wang J."/>
            <person name="Zhang G."/>
            <person name="Kronforst M.R."/>
            <person name="Wang W."/>
        </authorList>
    </citation>
    <scope>NUCLEOTIDE SEQUENCE [LARGE SCALE GENOMIC DNA]</scope>
    <source>
        <strain evidence="2">Ya'a_city_454_Pm</strain>
        <tissue evidence="2">Whole body</tissue>
    </source>
</reference>
<dbReference type="InParanoid" id="A0A0N1IGD0"/>
<evidence type="ECO:0000256" key="1">
    <source>
        <dbReference type="SAM" id="SignalP"/>
    </source>
</evidence>
<dbReference type="EMBL" id="KQ460864">
    <property type="protein sequence ID" value="KPJ11816.1"/>
    <property type="molecule type" value="Genomic_DNA"/>
</dbReference>
<feature type="signal peptide" evidence="1">
    <location>
        <begin position="1"/>
        <end position="17"/>
    </location>
</feature>
<evidence type="ECO:0000313" key="2">
    <source>
        <dbReference type="EMBL" id="KPJ11816.1"/>
    </source>
</evidence>
<gene>
    <name evidence="2" type="ORF">RR48_02078</name>
</gene>
<evidence type="ECO:0000313" key="3">
    <source>
        <dbReference type="Proteomes" id="UP000053240"/>
    </source>
</evidence>
<sequence length="73" mass="7533">MKWSILVLFALAAICFADNVAPSVTFAVPAAHVSAPARLTTCSKPEECSTACETQCPTANVANCVNGQCNCGI</sequence>
<keyword evidence="1" id="KW-0732">Signal</keyword>
<dbReference type="AlphaFoldDB" id="A0A0N1IGD0"/>
<name>A0A0N1IGD0_PAPMA</name>
<keyword evidence="3" id="KW-1185">Reference proteome</keyword>
<dbReference type="Proteomes" id="UP000053240">
    <property type="component" value="Unassembled WGS sequence"/>
</dbReference>
<organism evidence="2 3">
    <name type="scientific">Papilio machaon</name>
    <name type="common">Old World swallowtail butterfly</name>
    <dbReference type="NCBI Taxonomy" id="76193"/>
    <lineage>
        <taxon>Eukaryota</taxon>
        <taxon>Metazoa</taxon>
        <taxon>Ecdysozoa</taxon>
        <taxon>Arthropoda</taxon>
        <taxon>Hexapoda</taxon>
        <taxon>Insecta</taxon>
        <taxon>Pterygota</taxon>
        <taxon>Neoptera</taxon>
        <taxon>Endopterygota</taxon>
        <taxon>Lepidoptera</taxon>
        <taxon>Glossata</taxon>
        <taxon>Ditrysia</taxon>
        <taxon>Papilionoidea</taxon>
        <taxon>Papilionidae</taxon>
        <taxon>Papilioninae</taxon>
        <taxon>Papilio</taxon>
    </lineage>
</organism>
<accession>A0A0N1IGD0</accession>
<protein>
    <submittedName>
        <fullName evidence="2">Uncharacterized protein</fullName>
    </submittedName>
</protein>
<proteinExistence type="predicted"/>